<dbReference type="RefSeq" id="WP_045164943.1">
    <property type="nucleotide sequence ID" value="NZ_CP113864.1"/>
</dbReference>
<gene>
    <name evidence="1" type="ORF">OTJ99_001081</name>
</gene>
<sequence>MRENQALTSKFIAEINLAINPIVPFRGTATLQNGKVFWESKTSEGGIIKGMSTRTLTEFDREIYFAILTYKVENGIIDNTFEIPLTYLLKKKGLKVCKANKQKLFETLYTLFQTGIQREEFYRPNGERKKESFYLLTSLSYCYKILKEDKEEERKIGENDSWLPTQEGKYVKKVKVSIPPSINENINLRYLIFGDYRVIEKINKNQVAKRIYYYCLSRCRKNNTHKRNKAAFINDIIPEKPLEQARPLVMQALSLLQQLGVISYHFDLKDNIILQITEKAQKHLDVINIQLEKYNYTVTQQEKRE</sequence>
<dbReference type="EMBL" id="CP113864">
    <property type="protein sequence ID" value="WAM32517.1"/>
    <property type="molecule type" value="Genomic_DNA"/>
</dbReference>
<evidence type="ECO:0000313" key="2">
    <source>
        <dbReference type="Proteomes" id="UP001164745"/>
    </source>
</evidence>
<protein>
    <submittedName>
        <fullName evidence="1">Uncharacterized protein</fullName>
    </submittedName>
</protein>
<name>A0ABY7BI59_9FIRM</name>
<accession>A0ABY7BI59</accession>
<dbReference type="Proteomes" id="UP001164745">
    <property type="component" value="Chromosome"/>
</dbReference>
<evidence type="ECO:0000313" key="1">
    <source>
        <dbReference type="EMBL" id="WAM32517.1"/>
    </source>
</evidence>
<proteinExistence type="predicted"/>
<keyword evidence="2" id="KW-1185">Reference proteome</keyword>
<organism evidence="1 2">
    <name type="scientific">Caldicellulosiruptor naganoensis</name>
    <dbReference type="NCBI Taxonomy" id="29324"/>
    <lineage>
        <taxon>Bacteria</taxon>
        <taxon>Bacillati</taxon>
        <taxon>Bacillota</taxon>
        <taxon>Bacillota incertae sedis</taxon>
        <taxon>Caldicellulosiruptorales</taxon>
        <taxon>Caldicellulosiruptoraceae</taxon>
        <taxon>Caldicellulosiruptor</taxon>
    </lineage>
</organism>
<reference evidence="1" key="1">
    <citation type="submission" date="2022-12" db="EMBL/GenBank/DDBJ databases">
        <authorList>
            <person name="Bing R.G."/>
            <person name="Willard D.J."/>
            <person name="Manesh M.J.H."/>
            <person name="Laemthong T."/>
            <person name="Crosby J.R."/>
            <person name="Kelly R.M."/>
        </authorList>
    </citation>
    <scope>NUCLEOTIDE SEQUENCE</scope>
    <source>
        <strain evidence="1">DSM 8991</strain>
    </source>
</reference>